<reference evidence="1 2" key="1">
    <citation type="submission" date="2019-07" db="EMBL/GenBank/DDBJ databases">
        <title>Draft genome sequences of 15 bacterial species constituting the stable defined intestinal microbiota of the GM15 gnotobiotic mouse model.</title>
        <authorList>
            <person name="Elie C."/>
            <person name="Mathieu A."/>
            <person name="Saliou A."/>
            <person name="Darnaud M."/>
            <person name="Leulier F."/>
            <person name="Tamellini A."/>
        </authorList>
    </citation>
    <scope>NUCLEOTIDE SEQUENCE [LARGE SCALE GENOMIC DNA]</scope>
    <source>
        <strain evidence="2">ASF 502</strain>
    </source>
</reference>
<evidence type="ECO:0000313" key="1">
    <source>
        <dbReference type="EMBL" id="NDO68875.1"/>
    </source>
</evidence>
<dbReference type="OrthoDB" id="9813772at2"/>
<dbReference type="Proteomes" id="UP000474104">
    <property type="component" value="Unassembled WGS sequence"/>
</dbReference>
<protein>
    <submittedName>
        <fullName evidence="1">DUF3990 domain-containing protein</fullName>
    </submittedName>
</protein>
<proteinExistence type="predicted"/>
<evidence type="ECO:0000313" key="2">
    <source>
        <dbReference type="Proteomes" id="UP000474104"/>
    </source>
</evidence>
<gene>
    <name evidence="1" type="ORF">FMM80_09355</name>
</gene>
<sequence length="156" mass="18457">MLYHASKQIVEFPEVRKTRYTKDFSWGFYCTKDLQQAVRWANRGVGNPIINYYSYEPAGELSILKFDKISDEWLDFIAKCRNGETHSYDIVEGPMANDTVWNYVNDFLTGRISRKQFWVLAEFKYPTHQISFHTLSALNCLNFDRSEIIYDGKRKK</sequence>
<comment type="caution">
    <text evidence="1">The sequence shown here is derived from an EMBL/GenBank/DDBJ whole genome shotgun (WGS) entry which is preliminary data.</text>
</comment>
<name>A0A9X5H6B4_9FIRM</name>
<dbReference type="AlphaFoldDB" id="A0A9X5H6B4"/>
<accession>A0A9X5H6B4</accession>
<dbReference type="InterPro" id="IPR025051">
    <property type="entry name" value="DUF3990"/>
</dbReference>
<dbReference type="Pfam" id="PF13151">
    <property type="entry name" value="DUF3990"/>
    <property type="match status" value="1"/>
</dbReference>
<dbReference type="EMBL" id="VIRB01000061">
    <property type="protein sequence ID" value="NDO68875.1"/>
    <property type="molecule type" value="Genomic_DNA"/>
</dbReference>
<organism evidence="1 2">
    <name type="scientific">Schaedlerella arabinosiphila</name>
    <dbReference type="NCBI Taxonomy" id="2044587"/>
    <lineage>
        <taxon>Bacteria</taxon>
        <taxon>Bacillati</taxon>
        <taxon>Bacillota</taxon>
        <taxon>Clostridia</taxon>
        <taxon>Lachnospirales</taxon>
        <taxon>Lachnospiraceae</taxon>
        <taxon>Schaedlerella</taxon>
    </lineage>
</organism>